<protein>
    <submittedName>
        <fullName evidence="1">2-oxoglutarate (2OG) and Fe(II)-dependent oxygenase superfamily protein</fullName>
    </submittedName>
</protein>
<proteinExistence type="predicted"/>
<sequence>MSDSDSDSVLFANRPLILGRVSAYAFREAYRIVFSNFRFFLFSLYLNTLASRSIPTTCDPVEPLLRPNGYEFSENEPPSGTIPTSIDDEETWNSINFWSWSCVAAIVDVGSREIDHKPILRRAVVNRDVDRLDDCLNRNHAVFVRLRRDLEIVKIEELIRVLKQQFHGFQIAVSRCLQLVDPRIWDVTVVGSRRQEGGGGPREGGLRRVVEGDHRDAVVAAG</sequence>
<dbReference type="OrthoDB" id="10657573at2759"/>
<keyword evidence="2" id="KW-1185">Reference proteome</keyword>
<accession>A0A5A7R3Y1</accession>
<dbReference type="EMBL" id="BKCP01010070">
    <property type="protein sequence ID" value="GER52072.1"/>
    <property type="molecule type" value="Genomic_DNA"/>
</dbReference>
<dbReference type="AlphaFoldDB" id="A0A5A7R3Y1"/>
<gene>
    <name evidence="1" type="ORF">STAS_29493</name>
</gene>
<reference evidence="2" key="1">
    <citation type="journal article" date="2019" name="Curr. Biol.">
        <title>Genome Sequence of Striga asiatica Provides Insight into the Evolution of Plant Parasitism.</title>
        <authorList>
            <person name="Yoshida S."/>
            <person name="Kim S."/>
            <person name="Wafula E.K."/>
            <person name="Tanskanen J."/>
            <person name="Kim Y.M."/>
            <person name="Honaas L."/>
            <person name="Yang Z."/>
            <person name="Spallek T."/>
            <person name="Conn C.E."/>
            <person name="Ichihashi Y."/>
            <person name="Cheong K."/>
            <person name="Cui S."/>
            <person name="Der J.P."/>
            <person name="Gundlach H."/>
            <person name="Jiao Y."/>
            <person name="Hori C."/>
            <person name="Ishida J.K."/>
            <person name="Kasahara H."/>
            <person name="Kiba T."/>
            <person name="Kim M.S."/>
            <person name="Koo N."/>
            <person name="Laohavisit A."/>
            <person name="Lee Y.H."/>
            <person name="Lumba S."/>
            <person name="McCourt P."/>
            <person name="Mortimer J.C."/>
            <person name="Mutuku J.M."/>
            <person name="Nomura T."/>
            <person name="Sasaki-Sekimoto Y."/>
            <person name="Seto Y."/>
            <person name="Wang Y."/>
            <person name="Wakatake T."/>
            <person name="Sakakibara H."/>
            <person name="Demura T."/>
            <person name="Yamaguchi S."/>
            <person name="Yoneyama K."/>
            <person name="Manabe R.I."/>
            <person name="Nelson D.C."/>
            <person name="Schulman A.H."/>
            <person name="Timko M.P."/>
            <person name="dePamphilis C.W."/>
            <person name="Choi D."/>
            <person name="Shirasu K."/>
        </authorList>
    </citation>
    <scope>NUCLEOTIDE SEQUENCE [LARGE SCALE GENOMIC DNA]</scope>
    <source>
        <strain evidence="2">cv. UVA1</strain>
    </source>
</reference>
<name>A0A5A7R3Y1_STRAF</name>
<evidence type="ECO:0000313" key="2">
    <source>
        <dbReference type="Proteomes" id="UP000325081"/>
    </source>
</evidence>
<evidence type="ECO:0000313" key="1">
    <source>
        <dbReference type="EMBL" id="GER52072.1"/>
    </source>
</evidence>
<comment type="caution">
    <text evidence="1">The sequence shown here is derived from an EMBL/GenBank/DDBJ whole genome shotgun (WGS) entry which is preliminary data.</text>
</comment>
<organism evidence="1 2">
    <name type="scientific">Striga asiatica</name>
    <name type="common">Asiatic witchweed</name>
    <name type="synonym">Buchnera asiatica</name>
    <dbReference type="NCBI Taxonomy" id="4170"/>
    <lineage>
        <taxon>Eukaryota</taxon>
        <taxon>Viridiplantae</taxon>
        <taxon>Streptophyta</taxon>
        <taxon>Embryophyta</taxon>
        <taxon>Tracheophyta</taxon>
        <taxon>Spermatophyta</taxon>
        <taxon>Magnoliopsida</taxon>
        <taxon>eudicotyledons</taxon>
        <taxon>Gunneridae</taxon>
        <taxon>Pentapetalae</taxon>
        <taxon>asterids</taxon>
        <taxon>lamiids</taxon>
        <taxon>Lamiales</taxon>
        <taxon>Orobanchaceae</taxon>
        <taxon>Buchnereae</taxon>
        <taxon>Striga</taxon>
    </lineage>
</organism>
<dbReference type="Proteomes" id="UP000325081">
    <property type="component" value="Unassembled WGS sequence"/>
</dbReference>